<protein>
    <submittedName>
        <fullName evidence="4">Uncharacterized protein</fullName>
    </submittedName>
</protein>
<feature type="compositionally biased region" description="Acidic residues" evidence="2">
    <location>
        <begin position="452"/>
        <end position="905"/>
    </location>
</feature>
<reference evidence="4 5" key="1">
    <citation type="submission" date="2017-01" db="EMBL/GenBank/DDBJ databases">
        <authorList>
            <person name="Mah S.A."/>
            <person name="Swanson W.J."/>
            <person name="Moy G.W."/>
            <person name="Vacquier V.D."/>
        </authorList>
    </citation>
    <scope>NUCLEOTIDE SEQUENCE [LARGE SCALE GENOMIC DNA]</scope>
    <source>
        <strain evidence="4 5">ASpG1</strain>
    </source>
</reference>
<evidence type="ECO:0000313" key="5">
    <source>
        <dbReference type="Proteomes" id="UP000186400"/>
    </source>
</evidence>
<dbReference type="RefSeq" id="WP_076489273.1">
    <property type="nucleotide sequence ID" value="NZ_FTMS01000013.1"/>
</dbReference>
<keyword evidence="3" id="KW-0812">Transmembrane</keyword>
<dbReference type="Proteomes" id="UP000186400">
    <property type="component" value="Unassembled WGS sequence"/>
</dbReference>
<name>A0A1N6UYD7_9SPIO</name>
<evidence type="ECO:0000256" key="1">
    <source>
        <dbReference type="SAM" id="Coils"/>
    </source>
</evidence>
<feature type="region of interest" description="Disordered" evidence="2">
    <location>
        <begin position="1062"/>
        <end position="1083"/>
    </location>
</feature>
<dbReference type="OrthoDB" id="363256at2"/>
<sequence length="1347" mass="151764">MKVVQKVLVSLLLATVLFTGFAIAAYSGLFDLLDARFYNQRVRDNAILLLEEARSVAQEYQRELRDAASSFAALPTVQNVFRVNQSREDIEARAEAVDLLFDRYPEFDYLRIIDNERGDLWFSTLQEDLRARSDARLEYRASEELEPPLGVPDPGEERSGIEWISDPPALRALVPVMDSFRAPRGLLIAWASTTGLYGRLQAEGIIPPSARVRLSPAGNLVVNARRHFNQDDLAALDRALEDDEVFPVLRSHLGESYALERLEADRSLPSLVLLLNESDLSMDRPLQLILLGAVFMAAFLGCYLILNIRQDPSVVVAERFRRFQQAVVRDYLREGRVVNPEMWKRELDSRRQRIEAELRRGIGKLKEEERVRVEQDFERNWDELYQLMGPRSGGGGGAVQIEQLSLKQIEEIIERTLARHRFAPSASGGGEASEGSVPARKSAGKVRKEEAPEAEAVDELEPEDELEPLEELDSEDELEPVEEMDAEDELESLEELDSEDEVESLEELDAEDEVESLEELDAEDEVESLEELDAEDELEPLEELDTEDELEPLEELDTEDELEPLEELDSEGELESLEDLDAEDEVEPLEAPEAEAVDELEPEDELESLEELDSEGELEPLEELDSEGELESLEDLDAEDEVEPLEAPEAEAVDELEPEDELESLEELDSEGELEPLEELDSEGELESLEDLDAEDEVEPLEAPEAEAVDELEPEDELESLEELDSEGELESLEELDAEDELEPLEELDAEDELEPLEELDTEDELEPLEELDTEDELEPLEELDTEDELEPLEELDTEDELEPLEELDSEGELESLEELDTEDELEPLEELDIEDELEPLEELDSEGEPESLEELDTEDELEPLEDLNAEDELEPLEELDTEEAVPGEAPEAETIDELEPEDELEPPKKTKAPLAAVIHEGLTEQGSPIQEYWENPGQGPQGEPPQELFPILKTVLEESSGEEFREEEREEETYTTGFPAPQESLETDEDLPEILPAGDEGPEEPLEVDDLEELGEVQEIDVIEDDEEVLEAEELSPSGSPFLGFNFSFSGRAAPATTVFPESEGRFGKNTSEADEAESGGARIRGAANTLTHQAVELEEFVNLNTSWVQVIGERDGLVHIQSEAYHGEGASSREDRLLHKLVDQIVNHRHVETIDALFGNAFGDLSFEDILEDSDSGVDHAARRGDIPDAPLRLGANGFEFSASLEEGDAEVRQVYRQLVKLTRIWNARAATVLEAGDDNSITSSFSLGLPEDWSDDFRLEPECDLAQCIFPHRRVLLLKQNLREYRDFSGVSFGEHFPPVHSWLLLPLQSRERQRYLMVGFLQKHNTLKDLCRETEIFPGAVPV</sequence>
<organism evidence="4 5">
    <name type="scientific">Alkalispirochaeta americana</name>
    <dbReference type="NCBI Taxonomy" id="159291"/>
    <lineage>
        <taxon>Bacteria</taxon>
        <taxon>Pseudomonadati</taxon>
        <taxon>Spirochaetota</taxon>
        <taxon>Spirochaetia</taxon>
        <taxon>Spirochaetales</taxon>
        <taxon>Spirochaetaceae</taxon>
        <taxon>Alkalispirochaeta</taxon>
    </lineage>
</organism>
<evidence type="ECO:0000256" key="2">
    <source>
        <dbReference type="SAM" id="MobiDB-lite"/>
    </source>
</evidence>
<evidence type="ECO:0000256" key="3">
    <source>
        <dbReference type="SAM" id="Phobius"/>
    </source>
</evidence>
<proteinExistence type="predicted"/>
<keyword evidence="1" id="KW-0175">Coiled coil</keyword>
<evidence type="ECO:0000313" key="4">
    <source>
        <dbReference type="EMBL" id="SIQ70581.1"/>
    </source>
</evidence>
<feature type="transmembrane region" description="Helical" evidence="3">
    <location>
        <begin position="12"/>
        <end position="33"/>
    </location>
</feature>
<keyword evidence="5" id="KW-1185">Reference proteome</keyword>
<keyword evidence="3" id="KW-1133">Transmembrane helix</keyword>
<dbReference type="STRING" id="159291.SAMN05920897_11367"/>
<feature type="coiled-coil region" evidence="1">
    <location>
        <begin position="43"/>
        <end position="70"/>
    </location>
</feature>
<keyword evidence="3" id="KW-0472">Membrane</keyword>
<feature type="region of interest" description="Disordered" evidence="2">
    <location>
        <begin position="423"/>
        <end position="988"/>
    </location>
</feature>
<gene>
    <name evidence="4" type="ORF">SAMN05920897_11367</name>
</gene>
<accession>A0A1N6UYD7</accession>
<dbReference type="EMBL" id="FTMS01000013">
    <property type="protein sequence ID" value="SIQ70581.1"/>
    <property type="molecule type" value="Genomic_DNA"/>
</dbReference>